<gene>
    <name evidence="1" type="ORF">LKD47_06190</name>
    <name evidence="2" type="ORF">OCV43_13705</name>
</gene>
<dbReference type="EMBL" id="JAJEQW010000005">
    <property type="protein sequence ID" value="MCC2241891.1"/>
    <property type="molecule type" value="Genomic_DNA"/>
</dbReference>
<organism evidence="1 3">
    <name type="scientific">Roseburia amylophila</name>
    <dbReference type="NCBI Taxonomy" id="2981794"/>
    <lineage>
        <taxon>Bacteria</taxon>
        <taxon>Bacillati</taxon>
        <taxon>Bacillota</taxon>
        <taxon>Clostridia</taxon>
        <taxon>Lachnospirales</taxon>
        <taxon>Lachnospiraceae</taxon>
        <taxon>Roseburia</taxon>
    </lineage>
</organism>
<dbReference type="AlphaFoldDB" id="A0AAW4WF21"/>
<reference evidence="1" key="2">
    <citation type="submission" date="2021-10" db="EMBL/GenBank/DDBJ databases">
        <title>Anaerobic single-cell dispensing facilitates the cultivation of human gut bacteria.</title>
        <authorList>
            <person name="Afrizal A."/>
        </authorList>
    </citation>
    <scope>NUCLEOTIDE SEQUENCE</scope>
    <source>
        <strain evidence="1">CLA-AA-H204</strain>
    </source>
</reference>
<accession>A0AAW4WF21</accession>
<evidence type="ECO:0000313" key="4">
    <source>
        <dbReference type="Proteomes" id="UP001209666"/>
    </source>
</evidence>
<reference evidence="2 4" key="1">
    <citation type="journal article" date="2021" name="ISME Commun">
        <title>Automated analysis of genomic sequences facilitates high-throughput and comprehensive description of bacteria.</title>
        <authorList>
            <person name="Hitch T.C.A."/>
        </authorList>
    </citation>
    <scope>NUCLEOTIDE SEQUENCE [LARGE SCALE GENOMIC DNA]</scope>
    <source>
        <strain evidence="2 4">Sanger_19</strain>
    </source>
</reference>
<protein>
    <recommendedName>
        <fullName evidence="5">Toxin-antitoxin system protein</fullName>
    </recommendedName>
</protein>
<name>A0AAW4WF21_9FIRM</name>
<evidence type="ECO:0000313" key="1">
    <source>
        <dbReference type="EMBL" id="MCC2241891.1"/>
    </source>
</evidence>
<dbReference type="RefSeq" id="WP_022243000.1">
    <property type="nucleotide sequence ID" value="NZ_JAJEQW010000005.1"/>
</dbReference>
<dbReference type="EMBL" id="JAOQKI010000034">
    <property type="protein sequence ID" value="MCU6718293.1"/>
    <property type="molecule type" value="Genomic_DNA"/>
</dbReference>
<evidence type="ECO:0000313" key="3">
    <source>
        <dbReference type="Proteomes" id="UP001198893"/>
    </source>
</evidence>
<proteinExistence type="predicted"/>
<evidence type="ECO:0000313" key="2">
    <source>
        <dbReference type="EMBL" id="MCU6718293.1"/>
    </source>
</evidence>
<keyword evidence="4" id="KW-1185">Reference proteome</keyword>
<comment type="caution">
    <text evidence="1">The sequence shown here is derived from an EMBL/GenBank/DDBJ whole genome shotgun (WGS) entry which is preliminary data.</text>
</comment>
<dbReference type="Proteomes" id="UP001198893">
    <property type="component" value="Unassembled WGS sequence"/>
</dbReference>
<evidence type="ECO:0008006" key="5">
    <source>
        <dbReference type="Google" id="ProtNLM"/>
    </source>
</evidence>
<reference evidence="2" key="3">
    <citation type="submission" date="2022-09" db="EMBL/GenBank/DDBJ databases">
        <authorList>
            <person name="Hitch T.C.A."/>
        </authorList>
    </citation>
    <scope>NUCLEOTIDE SEQUENCE</scope>
    <source>
        <strain evidence="2">Sanger_19</strain>
    </source>
</reference>
<sequence length="70" mass="8119">MDNNTVTILNEEFENDKTGEKVQGITIIVDGKLKEVLDLLMKNNPDYKNYTEIVRDAFFDGINSMIREHK</sequence>
<dbReference type="Proteomes" id="UP001209666">
    <property type="component" value="Unassembled WGS sequence"/>
</dbReference>